<dbReference type="InterPro" id="IPR000477">
    <property type="entry name" value="RT_dom"/>
</dbReference>
<dbReference type="InterPro" id="IPR002156">
    <property type="entry name" value="RNaseH_domain"/>
</dbReference>
<protein>
    <submittedName>
        <fullName evidence="4">Reverse transcriptase</fullName>
    </submittedName>
</protein>
<dbReference type="AlphaFoldDB" id="A0A5B6UWD0"/>
<accession>A0A5B6UWD0</accession>
<proteinExistence type="predicted"/>
<dbReference type="Gene3D" id="3.30.420.10">
    <property type="entry name" value="Ribonuclease H-like superfamily/Ribonuclease H"/>
    <property type="match status" value="1"/>
</dbReference>
<feature type="domain" description="RNase H type-1" evidence="2">
    <location>
        <begin position="630"/>
        <end position="698"/>
    </location>
</feature>
<keyword evidence="4" id="KW-0695">RNA-directed DNA polymerase</keyword>
<evidence type="ECO:0000259" key="1">
    <source>
        <dbReference type="Pfam" id="PF00078"/>
    </source>
</evidence>
<comment type="caution">
    <text evidence="4">The sequence shown here is derived from an EMBL/GenBank/DDBJ whole genome shotgun (WGS) entry which is preliminary data.</text>
</comment>
<evidence type="ECO:0000313" key="4">
    <source>
        <dbReference type="EMBL" id="KAA3462420.1"/>
    </source>
</evidence>
<dbReference type="GO" id="GO:0004523">
    <property type="term" value="F:RNA-DNA hybrid ribonuclease activity"/>
    <property type="evidence" value="ECO:0007669"/>
    <property type="project" value="InterPro"/>
</dbReference>
<dbReference type="InterPro" id="IPR026960">
    <property type="entry name" value="RVT-Znf"/>
</dbReference>
<gene>
    <name evidence="4" type="ORF">EPI10_028907</name>
</gene>
<evidence type="ECO:0000313" key="5">
    <source>
        <dbReference type="Proteomes" id="UP000325315"/>
    </source>
</evidence>
<dbReference type="PANTHER" id="PTHR33116">
    <property type="entry name" value="REVERSE TRANSCRIPTASE ZINC-BINDING DOMAIN-CONTAINING PROTEIN-RELATED-RELATED"/>
    <property type="match status" value="1"/>
</dbReference>
<dbReference type="GO" id="GO:0003964">
    <property type="term" value="F:RNA-directed DNA polymerase activity"/>
    <property type="evidence" value="ECO:0007669"/>
    <property type="project" value="UniProtKB-KW"/>
</dbReference>
<keyword evidence="5" id="KW-1185">Reference proteome</keyword>
<dbReference type="EMBL" id="SMMG02000009">
    <property type="protein sequence ID" value="KAA3462420.1"/>
    <property type="molecule type" value="Genomic_DNA"/>
</dbReference>
<dbReference type="Pfam" id="PF13966">
    <property type="entry name" value="zf-RVT"/>
    <property type="match status" value="1"/>
</dbReference>
<dbReference type="GO" id="GO:0003676">
    <property type="term" value="F:nucleic acid binding"/>
    <property type="evidence" value="ECO:0007669"/>
    <property type="project" value="InterPro"/>
</dbReference>
<dbReference type="CDD" id="cd06222">
    <property type="entry name" value="RNase_H_like"/>
    <property type="match status" value="1"/>
</dbReference>
<evidence type="ECO:0000259" key="2">
    <source>
        <dbReference type="Pfam" id="PF13456"/>
    </source>
</evidence>
<sequence length="700" mass="79256">MTISQESNEDLLSPFREDEVWAALKGTGPTKAPGLDGFPTLFFQQYWHIVGMCIDEVQSAFVLGRLITDNVLLAYEILHTFRQKRTGKKGYMAVKLDMSKAYDRVEWDFVKKMMIKMGFAHEWVGLIMKCISSVSYAVNINGSRGRIFQPTRGFRQGDPLSLFLFLICSEGLSSLMRSAKQEGLVKGAKASRRGPEIYHLLFADDCQCVNFNKSTIFYSSNTTAEAKELVSLMLGVRSSSSLEKYLGLPNVVVLQALPTYAMSCFLFPKTLCEMIESKFARFWWQKGVGKRGIHWCKLKYLCGSKEEGGLGFKSMAQFNIAMLAKQGWRLLNSTNSLVARVFKVKYFPDCNFRFSSLGRSSSLVWRSIWTTKDALEKGLIWKVGTGENISAFEDAWILNHDNARLTAGVGNSHFVKVAELINSNEREWNRDLIGNTFPKAEAELILRIPLAMELHEDLLVWNGELSDEFSVRSSYKILQNSDPTAYALQNIYRGFYNKLWKIDIPTKIKIFIWKISWNFLATRVNMAIRKLTSSTLCPRCAVGEETMNHLFRDCSVSVAIWKDYFVFRFGPSGGIGTLASTKKQTGRVRRLLVLFIATLRNLKEFGKIYQSISNRTVEWKNPPRQTVKINFDGAFDERSKQSASRVVVRDSNGSVLLTSIELHKGVASAFVAEALVCRRATQIALDMNKEEVIIEGDSCP</sequence>
<dbReference type="SUPFAM" id="SSF56672">
    <property type="entry name" value="DNA/RNA polymerases"/>
    <property type="match status" value="1"/>
</dbReference>
<keyword evidence="4" id="KW-0808">Transferase</keyword>
<reference evidence="5" key="1">
    <citation type="journal article" date="2019" name="Plant Biotechnol. J.">
        <title>Genome sequencing of the Australian wild diploid species Gossypium australe highlights disease resistance and delayed gland morphogenesis.</title>
        <authorList>
            <person name="Cai Y."/>
            <person name="Cai X."/>
            <person name="Wang Q."/>
            <person name="Wang P."/>
            <person name="Zhang Y."/>
            <person name="Cai C."/>
            <person name="Xu Y."/>
            <person name="Wang K."/>
            <person name="Zhou Z."/>
            <person name="Wang C."/>
            <person name="Geng S."/>
            <person name="Li B."/>
            <person name="Dong Q."/>
            <person name="Hou Y."/>
            <person name="Wang H."/>
            <person name="Ai P."/>
            <person name="Liu Z."/>
            <person name="Yi F."/>
            <person name="Sun M."/>
            <person name="An G."/>
            <person name="Cheng J."/>
            <person name="Zhang Y."/>
            <person name="Shi Q."/>
            <person name="Xie Y."/>
            <person name="Shi X."/>
            <person name="Chang Y."/>
            <person name="Huang F."/>
            <person name="Chen Y."/>
            <person name="Hong S."/>
            <person name="Mi L."/>
            <person name="Sun Q."/>
            <person name="Zhang L."/>
            <person name="Zhou B."/>
            <person name="Peng R."/>
            <person name="Zhang X."/>
            <person name="Liu F."/>
        </authorList>
    </citation>
    <scope>NUCLEOTIDE SEQUENCE [LARGE SCALE GENOMIC DNA]</scope>
    <source>
        <strain evidence="5">cv. PA1801</strain>
    </source>
</reference>
<dbReference type="Proteomes" id="UP000325315">
    <property type="component" value="Unassembled WGS sequence"/>
</dbReference>
<feature type="domain" description="Reverse transcriptase" evidence="1">
    <location>
        <begin position="53"/>
        <end position="210"/>
    </location>
</feature>
<name>A0A5B6UWD0_9ROSI</name>
<dbReference type="Pfam" id="PF13456">
    <property type="entry name" value="RVT_3"/>
    <property type="match status" value="1"/>
</dbReference>
<evidence type="ECO:0000259" key="3">
    <source>
        <dbReference type="Pfam" id="PF13966"/>
    </source>
</evidence>
<organism evidence="4 5">
    <name type="scientific">Gossypium australe</name>
    <dbReference type="NCBI Taxonomy" id="47621"/>
    <lineage>
        <taxon>Eukaryota</taxon>
        <taxon>Viridiplantae</taxon>
        <taxon>Streptophyta</taxon>
        <taxon>Embryophyta</taxon>
        <taxon>Tracheophyta</taxon>
        <taxon>Spermatophyta</taxon>
        <taxon>Magnoliopsida</taxon>
        <taxon>eudicotyledons</taxon>
        <taxon>Gunneridae</taxon>
        <taxon>Pentapetalae</taxon>
        <taxon>rosids</taxon>
        <taxon>malvids</taxon>
        <taxon>Malvales</taxon>
        <taxon>Malvaceae</taxon>
        <taxon>Malvoideae</taxon>
        <taxon>Gossypium</taxon>
    </lineage>
</organism>
<keyword evidence="4" id="KW-0548">Nucleotidyltransferase</keyword>
<dbReference type="InterPro" id="IPR043502">
    <property type="entry name" value="DNA/RNA_pol_sf"/>
</dbReference>
<dbReference type="Pfam" id="PF00078">
    <property type="entry name" value="RVT_1"/>
    <property type="match status" value="1"/>
</dbReference>
<feature type="domain" description="Reverse transcriptase zinc-binding" evidence="3">
    <location>
        <begin position="469"/>
        <end position="561"/>
    </location>
</feature>
<dbReference type="PANTHER" id="PTHR33116:SF86">
    <property type="entry name" value="REVERSE TRANSCRIPTASE DOMAIN-CONTAINING PROTEIN"/>
    <property type="match status" value="1"/>
</dbReference>
<dbReference type="OrthoDB" id="3645095at2759"/>
<dbReference type="InterPro" id="IPR036397">
    <property type="entry name" value="RNaseH_sf"/>
</dbReference>
<dbReference type="InterPro" id="IPR044730">
    <property type="entry name" value="RNase_H-like_dom_plant"/>
</dbReference>